<feature type="binding site" evidence="5">
    <location>
        <begin position="792"/>
        <end position="799"/>
    </location>
    <ligand>
        <name>ATP</name>
        <dbReference type="ChEBI" id="CHEBI:30616"/>
    </ligand>
</feature>
<dbReference type="InterPro" id="IPR041027">
    <property type="entry name" value="FtsK_alpha"/>
</dbReference>
<feature type="compositionally biased region" description="Basic and acidic residues" evidence="6">
    <location>
        <begin position="240"/>
        <end position="276"/>
    </location>
</feature>
<dbReference type="Pfam" id="PF17854">
    <property type="entry name" value="FtsK_alpha"/>
    <property type="match status" value="1"/>
</dbReference>
<feature type="domain" description="FtsK" evidence="8">
    <location>
        <begin position="775"/>
        <end position="967"/>
    </location>
</feature>
<dbReference type="RefSeq" id="WP_234969998.1">
    <property type="nucleotide sequence ID" value="NZ_FUXC01000011.1"/>
</dbReference>
<feature type="compositionally biased region" description="Acidic residues" evidence="6">
    <location>
        <begin position="458"/>
        <end position="499"/>
    </location>
</feature>
<keyword evidence="4" id="KW-0238">DNA-binding</keyword>
<dbReference type="Gene3D" id="1.10.10.10">
    <property type="entry name" value="Winged helix-like DNA-binding domain superfamily/Winged helix DNA-binding domain"/>
    <property type="match status" value="1"/>
</dbReference>
<dbReference type="Gene3D" id="3.30.980.40">
    <property type="match status" value="1"/>
</dbReference>
<feature type="transmembrane region" description="Helical" evidence="7">
    <location>
        <begin position="119"/>
        <end position="140"/>
    </location>
</feature>
<dbReference type="CDD" id="cd01127">
    <property type="entry name" value="TrwB_TraG_TraD_VirD4"/>
    <property type="match status" value="1"/>
</dbReference>
<dbReference type="SUPFAM" id="SSF46785">
    <property type="entry name" value="Winged helix' DNA-binding domain"/>
    <property type="match status" value="1"/>
</dbReference>
<feature type="compositionally biased region" description="Acidic residues" evidence="6">
    <location>
        <begin position="277"/>
        <end position="311"/>
    </location>
</feature>
<dbReference type="PANTHER" id="PTHR22683">
    <property type="entry name" value="SPORULATION PROTEIN RELATED"/>
    <property type="match status" value="1"/>
</dbReference>
<feature type="region of interest" description="Disordered" evidence="6">
    <location>
        <begin position="521"/>
        <end position="569"/>
    </location>
</feature>
<dbReference type="GO" id="GO:0003677">
    <property type="term" value="F:DNA binding"/>
    <property type="evidence" value="ECO:0007669"/>
    <property type="project" value="UniProtKB-KW"/>
</dbReference>
<evidence type="ECO:0000256" key="4">
    <source>
        <dbReference type="ARBA" id="ARBA00023125"/>
    </source>
</evidence>
<dbReference type="SMART" id="SM00843">
    <property type="entry name" value="Ftsk_gamma"/>
    <property type="match status" value="1"/>
</dbReference>
<feature type="compositionally biased region" description="Acidic residues" evidence="6">
    <location>
        <begin position="418"/>
        <end position="432"/>
    </location>
</feature>
<dbReference type="Gene3D" id="3.40.50.300">
    <property type="entry name" value="P-loop containing nucleotide triphosphate hydrolases"/>
    <property type="match status" value="1"/>
</dbReference>
<protein>
    <submittedName>
        <fullName evidence="9">Ftsk gamma domain-containing protein</fullName>
    </submittedName>
</protein>
<dbReference type="EMBL" id="FUXC01000011">
    <property type="protein sequence ID" value="SJZ96884.1"/>
    <property type="molecule type" value="Genomic_DNA"/>
</dbReference>
<dbReference type="InterPro" id="IPR003593">
    <property type="entry name" value="AAA+_ATPase"/>
</dbReference>
<keyword evidence="7" id="KW-0812">Transmembrane</keyword>
<dbReference type="PANTHER" id="PTHR22683:SF41">
    <property type="entry name" value="DNA TRANSLOCASE FTSK"/>
    <property type="match status" value="1"/>
</dbReference>
<evidence type="ECO:0000256" key="1">
    <source>
        <dbReference type="ARBA" id="ARBA00006474"/>
    </source>
</evidence>
<reference evidence="9 10" key="1">
    <citation type="submission" date="2017-02" db="EMBL/GenBank/DDBJ databases">
        <authorList>
            <person name="Peterson S.W."/>
        </authorList>
    </citation>
    <scope>NUCLEOTIDE SEQUENCE [LARGE SCALE GENOMIC DNA]</scope>
    <source>
        <strain evidence="9 10">ATCC BAA-909</strain>
    </source>
</reference>
<dbReference type="Pfam" id="PF01580">
    <property type="entry name" value="FtsK_SpoIIIE"/>
    <property type="match status" value="1"/>
</dbReference>
<keyword evidence="3 5" id="KW-0067">ATP-binding</keyword>
<dbReference type="InterPro" id="IPR027417">
    <property type="entry name" value="P-loop_NTPase"/>
</dbReference>
<sequence>MNKNLKISAVVGFILYAIAAFFCISLLFVLFDFCGLETARFSALWRFGKLFTGVYGICSVLIPLFLLVAAFECFMRSWHVRNGVVLAGSVIPFFTLDAVEHICRMLIAENSGDVLVMKLLVALVTGAIIVVVEYLVLSMIGDIIENAGKKDKEIDFDENSDELDEVEEFAQKDENSGLVAENFDAENAIFDEKTYEVQKNPENEELEPEKEQNAEIENSGFEIPKNLENEEKNEVEDGENLEKSEIEENPFEHIFDEQDENEAQKLKIEDSEKNEENSFEPVEEEIPVNDEDFDLPDLTDDFMSDSDETEISDSLNADFLENSDGEILETPEIAVSDEENYDELENQPFEDFDYSSEEKNEEEVEGEILSDENETEILDDVKDYFDAEIFDDDEDFAENKAEPEDGLELENEFEVQDGIEPETETEFAESETENLSVMPKILETEENFENESAGFAENEPENEGENSDGDAGFEGDFDKDDDDGFGNDNLDCENGDDDLSSFVEQRNNSFASIFAKMDSDVKKSPMVVQKNPDFEIQPEQKNEELSQNAEKADDDDFDSTFSDFEFNPTAKPVVDSNGVPFEKKNAILREEPASPAKNSSALSARTSALAVAKAQPENAVESEKVQPEKPQPKLRIADYKIPVEGILQKYDNGEYWIVDDETKKKATDLAQTLAEFNIEVKVTGIRKGPVVTMFEILPAPGVNVNKIRSLQDNIALRLAATSVRIVSPIPGKSAVGIEIPNKNRAVVSFREIMEQKNPAFEKMAIPVILGKDISGEPRLIDLAKTPHLLIAGSTGSGKSVCVNSLILSILYKRNPNQVKLILIDPKVVELKLYNDIPHLLTPVITEPKKALQSLQYCLCEMERRYALLDNMGVRDISNFNRRIEERHLMQEKLPYIVVIIDEFADLMATTGRELESIVARLTAMSRAVGIHLVLATQRPSVNVITGLIKANIPSRIAFMVASRTDSNIIIDQIGAEKLLGKGDMLYASATDPFPVRIQGTLVSDDEVEKVVDYVKQYGEPDYIDDEIFVEDDEEENDGNLGLFGEGDDPLYDKALEIVVQSGKASASYLQRRLKIGYNRAARLVEEMEERGIVGPQNGSKPREVIYVP</sequence>
<dbReference type="SMART" id="SM00382">
    <property type="entry name" value="AAA"/>
    <property type="match status" value="1"/>
</dbReference>
<keyword evidence="2 5" id="KW-0547">Nucleotide-binding</keyword>
<comment type="similarity">
    <text evidence="1">Belongs to the FtsK/SpoIIIE/SftA family.</text>
</comment>
<accession>A0A1T4PZD0</accession>
<dbReference type="InterPro" id="IPR036388">
    <property type="entry name" value="WH-like_DNA-bd_sf"/>
</dbReference>
<keyword evidence="10" id="KW-1185">Reference proteome</keyword>
<dbReference type="InterPro" id="IPR050206">
    <property type="entry name" value="FtsK/SpoIIIE/SftA"/>
</dbReference>
<proteinExistence type="inferred from homology"/>
<dbReference type="STRING" id="225004.SAMN02745152_01791"/>
<feature type="transmembrane region" description="Helical" evidence="7">
    <location>
        <begin position="7"/>
        <end position="30"/>
    </location>
</feature>
<evidence type="ECO:0000256" key="7">
    <source>
        <dbReference type="SAM" id="Phobius"/>
    </source>
</evidence>
<dbReference type="SUPFAM" id="SSF52540">
    <property type="entry name" value="P-loop containing nucleoside triphosphate hydrolases"/>
    <property type="match status" value="1"/>
</dbReference>
<feature type="compositionally biased region" description="Acidic residues" evidence="6">
    <location>
        <begin position="321"/>
        <end position="371"/>
    </location>
</feature>
<dbReference type="InterPro" id="IPR002543">
    <property type="entry name" value="FtsK_dom"/>
</dbReference>
<evidence type="ECO:0000256" key="5">
    <source>
        <dbReference type="PROSITE-ProRule" id="PRU00289"/>
    </source>
</evidence>
<evidence type="ECO:0000256" key="6">
    <source>
        <dbReference type="SAM" id="MobiDB-lite"/>
    </source>
</evidence>
<dbReference type="Pfam" id="PF09397">
    <property type="entry name" value="FtsK_gamma"/>
    <property type="match status" value="1"/>
</dbReference>
<dbReference type="InterPro" id="IPR036390">
    <property type="entry name" value="WH_DNA-bd_sf"/>
</dbReference>
<feature type="region of interest" description="Disordered" evidence="6">
    <location>
        <begin position="418"/>
        <end position="503"/>
    </location>
</feature>
<dbReference type="GeneID" id="303368019"/>
<dbReference type="Proteomes" id="UP000190395">
    <property type="component" value="Unassembled WGS sequence"/>
</dbReference>
<evidence type="ECO:0000256" key="2">
    <source>
        <dbReference type="ARBA" id="ARBA00022741"/>
    </source>
</evidence>
<feature type="transmembrane region" description="Helical" evidence="7">
    <location>
        <begin position="50"/>
        <end position="71"/>
    </location>
</feature>
<evidence type="ECO:0000313" key="9">
    <source>
        <dbReference type="EMBL" id="SJZ96884.1"/>
    </source>
</evidence>
<keyword evidence="7" id="KW-1133">Transmembrane helix</keyword>
<dbReference type="GO" id="GO:0005524">
    <property type="term" value="F:ATP binding"/>
    <property type="evidence" value="ECO:0007669"/>
    <property type="project" value="UniProtKB-UniRule"/>
</dbReference>
<gene>
    <name evidence="9" type="ORF">SAMN02745152_01791</name>
</gene>
<evidence type="ECO:0000259" key="8">
    <source>
        <dbReference type="PROSITE" id="PS50901"/>
    </source>
</evidence>
<dbReference type="PROSITE" id="PS50901">
    <property type="entry name" value="FTSK"/>
    <property type="match status" value="1"/>
</dbReference>
<evidence type="ECO:0000256" key="3">
    <source>
        <dbReference type="ARBA" id="ARBA00022840"/>
    </source>
</evidence>
<dbReference type="AlphaFoldDB" id="A0A1T4PZD0"/>
<dbReference type="InterPro" id="IPR018541">
    <property type="entry name" value="Ftsk_gamma"/>
</dbReference>
<evidence type="ECO:0000313" key="10">
    <source>
        <dbReference type="Proteomes" id="UP000190395"/>
    </source>
</evidence>
<keyword evidence="7" id="KW-0472">Membrane</keyword>
<name>A0A1T4PZD0_9SPIR</name>
<organism evidence="9 10">
    <name type="scientific">Treponema berlinense</name>
    <dbReference type="NCBI Taxonomy" id="225004"/>
    <lineage>
        <taxon>Bacteria</taxon>
        <taxon>Pseudomonadati</taxon>
        <taxon>Spirochaetota</taxon>
        <taxon>Spirochaetia</taxon>
        <taxon>Spirochaetales</taxon>
        <taxon>Treponemataceae</taxon>
        <taxon>Treponema</taxon>
    </lineage>
</organism>
<feature type="region of interest" description="Disordered" evidence="6">
    <location>
        <begin position="199"/>
        <end position="371"/>
    </location>
</feature>